<reference evidence="11 12" key="1">
    <citation type="submission" date="2017-08" db="EMBL/GenBank/DDBJ databases">
        <title>Infants hospitalized years apart are colonized by the same room-sourced microbial strains.</title>
        <authorList>
            <person name="Brooks B."/>
            <person name="Olm M.R."/>
            <person name="Firek B.A."/>
            <person name="Baker R."/>
            <person name="Thomas B.C."/>
            <person name="Morowitz M.J."/>
            <person name="Banfield J.F."/>
        </authorList>
    </citation>
    <scope>NUCLEOTIDE SEQUENCE [LARGE SCALE GENOMIC DNA]</scope>
    <source>
        <strain evidence="11">S2_005_003_R2_43</strain>
    </source>
</reference>
<dbReference type="SUPFAM" id="SSF50621">
    <property type="entry name" value="Alanine racemase C-terminal domain-like"/>
    <property type="match status" value="1"/>
</dbReference>
<dbReference type="CDD" id="cd00430">
    <property type="entry name" value="PLPDE_III_AR"/>
    <property type="match status" value="1"/>
</dbReference>
<evidence type="ECO:0000313" key="12">
    <source>
        <dbReference type="Proteomes" id="UP000249577"/>
    </source>
</evidence>
<dbReference type="NCBIfam" id="TIGR00492">
    <property type="entry name" value="alr"/>
    <property type="match status" value="1"/>
</dbReference>
<feature type="binding site" evidence="7 9">
    <location>
        <position position="136"/>
    </location>
    <ligand>
        <name>substrate</name>
    </ligand>
</feature>
<dbReference type="InterPro" id="IPR020622">
    <property type="entry name" value="Ala_racemase_pyridoxalP-BS"/>
</dbReference>
<dbReference type="InterPro" id="IPR011079">
    <property type="entry name" value="Ala_racemase_C"/>
</dbReference>
<dbReference type="PROSITE" id="PS00395">
    <property type="entry name" value="ALANINE_RACEMASE"/>
    <property type="match status" value="1"/>
</dbReference>
<dbReference type="GO" id="GO:0030170">
    <property type="term" value="F:pyridoxal phosphate binding"/>
    <property type="evidence" value="ECO:0007669"/>
    <property type="project" value="UniProtKB-UniRule"/>
</dbReference>
<comment type="function">
    <text evidence="7">Catalyzes the interconversion of L-alanine and D-alanine. May also act on other amino acids.</text>
</comment>
<dbReference type="UniPathway" id="UPA00042">
    <property type="reaction ID" value="UER00497"/>
</dbReference>
<dbReference type="InterPro" id="IPR029066">
    <property type="entry name" value="PLP-binding_barrel"/>
</dbReference>
<dbReference type="InterPro" id="IPR000821">
    <property type="entry name" value="Ala_racemase"/>
</dbReference>
<evidence type="ECO:0000256" key="1">
    <source>
        <dbReference type="ARBA" id="ARBA00000316"/>
    </source>
</evidence>
<dbReference type="PRINTS" id="PR00992">
    <property type="entry name" value="ALARACEMASE"/>
</dbReference>
<dbReference type="Gene3D" id="2.40.37.10">
    <property type="entry name" value="Lyase, Ornithine Decarboxylase, Chain A, domain 1"/>
    <property type="match status" value="1"/>
</dbReference>
<evidence type="ECO:0000313" key="11">
    <source>
        <dbReference type="EMBL" id="PZQ18044.1"/>
    </source>
</evidence>
<evidence type="ECO:0000256" key="7">
    <source>
        <dbReference type="HAMAP-Rule" id="MF_01201"/>
    </source>
</evidence>
<dbReference type="EMBL" id="QFPN01000002">
    <property type="protein sequence ID" value="PZQ18044.1"/>
    <property type="molecule type" value="Genomic_DNA"/>
</dbReference>
<dbReference type="GO" id="GO:0030632">
    <property type="term" value="P:D-alanine biosynthetic process"/>
    <property type="evidence" value="ECO:0007669"/>
    <property type="project" value="UniProtKB-UniRule"/>
</dbReference>
<dbReference type="GO" id="GO:0008784">
    <property type="term" value="F:alanine racemase activity"/>
    <property type="evidence" value="ECO:0007669"/>
    <property type="project" value="UniProtKB-UniRule"/>
</dbReference>
<sequence length="370" mass="38112">MTGDFAGGRLTIDLAALAENWRTLRAISPASECAAVVKADAYGIGLERAARALADAGAKTLFVAHLAEAKIARTAAPGSVVYALNGLPPGAAAAYAQAGVRPVLGSREEIAEWAAFAASTGADPAAAIHVDTGMNRLGLSPEDFRGTQAAGGPGFAPALLMSHLACADEPERPETEVQRRLFADLRALVPETPASLANSAGTLNPRTSGGDLSFNLRRPGVSLYGANPVAGLASPLKPVVRLDARIVQVRDVREGEAVGYGGAERMRRPSRVAVLSLGYADGILRAGGGRGGAGGAHAVLAGVSCPYVGRISMDLTAIDVTDAPEREARRGAWVEVLGDHVGVDDLGRACGTIGYEILTSLGARYARRYV</sequence>
<comment type="pathway">
    <text evidence="7">Amino-acid biosynthesis; D-alanine biosynthesis; D-alanine from L-alanine: step 1/1.</text>
</comment>
<evidence type="ECO:0000256" key="6">
    <source>
        <dbReference type="ARBA" id="ARBA00023235"/>
    </source>
</evidence>
<evidence type="ECO:0000256" key="4">
    <source>
        <dbReference type="ARBA" id="ARBA00013089"/>
    </source>
</evidence>
<feature type="active site" description="Proton acceptor; specific for D-alanine" evidence="7">
    <location>
        <position position="38"/>
    </location>
</feature>
<gene>
    <name evidence="11" type="primary">alr</name>
    <name evidence="11" type="ORF">DI565_04855</name>
</gene>
<dbReference type="InterPro" id="IPR009006">
    <property type="entry name" value="Ala_racemase/Decarboxylase_C"/>
</dbReference>
<evidence type="ECO:0000256" key="9">
    <source>
        <dbReference type="PIRSR" id="PIRSR600821-52"/>
    </source>
</evidence>
<dbReference type="PANTHER" id="PTHR30511:SF0">
    <property type="entry name" value="ALANINE RACEMASE, CATABOLIC-RELATED"/>
    <property type="match status" value="1"/>
</dbReference>
<comment type="caution">
    <text evidence="11">The sequence shown here is derived from an EMBL/GenBank/DDBJ whole genome shotgun (WGS) entry which is preliminary data.</text>
</comment>
<evidence type="ECO:0000259" key="10">
    <source>
        <dbReference type="SMART" id="SM01005"/>
    </source>
</evidence>
<dbReference type="Pfam" id="PF01168">
    <property type="entry name" value="Ala_racemase_N"/>
    <property type="match status" value="1"/>
</dbReference>
<evidence type="ECO:0000256" key="5">
    <source>
        <dbReference type="ARBA" id="ARBA00022898"/>
    </source>
</evidence>
<feature type="modified residue" description="N6-(pyridoxal phosphate)lysine" evidence="7 8">
    <location>
        <position position="38"/>
    </location>
</feature>
<dbReference type="SMART" id="SM01005">
    <property type="entry name" value="Ala_racemase_C"/>
    <property type="match status" value="1"/>
</dbReference>
<dbReference type="EC" id="5.1.1.1" evidence="4 7"/>
<comment type="cofactor">
    <cofactor evidence="2 7 8">
        <name>pyridoxal 5'-phosphate</name>
        <dbReference type="ChEBI" id="CHEBI:597326"/>
    </cofactor>
</comment>
<accession>A0A2W5KQ94</accession>
<protein>
    <recommendedName>
        <fullName evidence="4 7">Alanine racemase</fullName>
        <ecNumber evidence="4 7">5.1.1.1</ecNumber>
    </recommendedName>
</protein>
<feature type="domain" description="Alanine racemase C-terminal" evidence="10">
    <location>
        <begin position="239"/>
        <end position="370"/>
    </location>
</feature>
<dbReference type="Pfam" id="PF00842">
    <property type="entry name" value="Ala_racemase_C"/>
    <property type="match status" value="1"/>
</dbReference>
<comment type="similarity">
    <text evidence="3 7">Belongs to the alanine racemase family.</text>
</comment>
<keyword evidence="6 7" id="KW-0413">Isomerase</keyword>
<feature type="binding site" evidence="7 9">
    <location>
        <position position="313"/>
    </location>
    <ligand>
        <name>substrate</name>
    </ligand>
</feature>
<evidence type="ECO:0000256" key="3">
    <source>
        <dbReference type="ARBA" id="ARBA00007880"/>
    </source>
</evidence>
<evidence type="ECO:0000256" key="8">
    <source>
        <dbReference type="PIRSR" id="PIRSR600821-50"/>
    </source>
</evidence>
<evidence type="ECO:0000256" key="2">
    <source>
        <dbReference type="ARBA" id="ARBA00001933"/>
    </source>
</evidence>
<dbReference type="PANTHER" id="PTHR30511">
    <property type="entry name" value="ALANINE RACEMASE"/>
    <property type="match status" value="1"/>
</dbReference>
<dbReference type="HAMAP" id="MF_01201">
    <property type="entry name" value="Ala_racemase"/>
    <property type="match status" value="1"/>
</dbReference>
<dbReference type="Gene3D" id="3.20.20.10">
    <property type="entry name" value="Alanine racemase"/>
    <property type="match status" value="1"/>
</dbReference>
<dbReference type="GO" id="GO:0005829">
    <property type="term" value="C:cytosol"/>
    <property type="evidence" value="ECO:0007669"/>
    <property type="project" value="TreeGrafter"/>
</dbReference>
<dbReference type="AlphaFoldDB" id="A0A2W5KQ94"/>
<dbReference type="SUPFAM" id="SSF51419">
    <property type="entry name" value="PLP-binding barrel"/>
    <property type="match status" value="1"/>
</dbReference>
<organism evidence="11 12">
    <name type="scientific">Ancylobacter novellus</name>
    <name type="common">Thiobacillus novellus</name>
    <dbReference type="NCBI Taxonomy" id="921"/>
    <lineage>
        <taxon>Bacteria</taxon>
        <taxon>Pseudomonadati</taxon>
        <taxon>Pseudomonadota</taxon>
        <taxon>Alphaproteobacteria</taxon>
        <taxon>Hyphomicrobiales</taxon>
        <taxon>Xanthobacteraceae</taxon>
        <taxon>Ancylobacter</taxon>
    </lineage>
</organism>
<dbReference type="Proteomes" id="UP000249577">
    <property type="component" value="Unassembled WGS sequence"/>
</dbReference>
<keyword evidence="5 7" id="KW-0663">Pyridoxal phosphate</keyword>
<dbReference type="InterPro" id="IPR001608">
    <property type="entry name" value="Ala_racemase_N"/>
</dbReference>
<name>A0A2W5KQ94_ANCNO</name>
<comment type="catalytic activity">
    <reaction evidence="1 7">
        <text>L-alanine = D-alanine</text>
        <dbReference type="Rhea" id="RHEA:20249"/>
        <dbReference type="ChEBI" id="CHEBI:57416"/>
        <dbReference type="ChEBI" id="CHEBI:57972"/>
        <dbReference type="EC" id="5.1.1.1"/>
    </reaction>
</comment>
<proteinExistence type="inferred from homology"/>
<feature type="active site" description="Proton acceptor; specific for L-alanine" evidence="7">
    <location>
        <position position="260"/>
    </location>
</feature>